<organism evidence="5 6">
    <name type="scientific">Piptocephalis cylindrospora</name>
    <dbReference type="NCBI Taxonomy" id="1907219"/>
    <lineage>
        <taxon>Eukaryota</taxon>
        <taxon>Fungi</taxon>
        <taxon>Fungi incertae sedis</taxon>
        <taxon>Zoopagomycota</taxon>
        <taxon>Zoopagomycotina</taxon>
        <taxon>Zoopagomycetes</taxon>
        <taxon>Zoopagales</taxon>
        <taxon>Piptocephalidaceae</taxon>
        <taxon>Piptocephalis</taxon>
    </lineage>
</organism>
<gene>
    <name evidence="5" type="ORF">BJ684DRAFT_20935</name>
</gene>
<evidence type="ECO:0000313" key="6">
    <source>
        <dbReference type="Proteomes" id="UP000267251"/>
    </source>
</evidence>
<evidence type="ECO:0000256" key="1">
    <source>
        <dbReference type="ARBA" id="ARBA00022741"/>
    </source>
</evidence>
<proteinExistence type="predicted"/>
<feature type="domain" description="Histidyl tRNA synthetase-related" evidence="4">
    <location>
        <begin position="76"/>
        <end position="184"/>
    </location>
</feature>
<dbReference type="Pfam" id="PF12745">
    <property type="entry name" value="HGTP_anticodon2"/>
    <property type="match status" value="1"/>
</dbReference>
<keyword evidence="6" id="KW-1185">Reference proteome</keyword>
<evidence type="ECO:0000256" key="2">
    <source>
        <dbReference type="ARBA" id="ARBA00022840"/>
    </source>
</evidence>
<dbReference type="Proteomes" id="UP000267251">
    <property type="component" value="Unassembled WGS sequence"/>
</dbReference>
<keyword evidence="2" id="KW-0067">ATP-binding</keyword>
<evidence type="ECO:0000256" key="3">
    <source>
        <dbReference type="SAM" id="MobiDB-lite"/>
    </source>
</evidence>
<dbReference type="Gene3D" id="3.40.50.800">
    <property type="entry name" value="Anticodon-binding domain"/>
    <property type="match status" value="1"/>
</dbReference>
<dbReference type="InterPro" id="IPR024435">
    <property type="entry name" value="HisRS-related_dom"/>
</dbReference>
<evidence type="ECO:0000313" key="5">
    <source>
        <dbReference type="EMBL" id="RKP12539.1"/>
    </source>
</evidence>
<protein>
    <recommendedName>
        <fullName evidence="4">Histidyl tRNA synthetase-related domain-containing protein</fullName>
    </recommendedName>
</protein>
<dbReference type="InterPro" id="IPR036621">
    <property type="entry name" value="Anticodon-bd_dom_sf"/>
</dbReference>
<dbReference type="GO" id="GO:0005524">
    <property type="term" value="F:ATP binding"/>
    <property type="evidence" value="ECO:0007669"/>
    <property type="project" value="UniProtKB-KW"/>
</dbReference>
<accession>A0A4V1IXX1</accession>
<keyword evidence="1" id="KW-0547">Nucleotide-binding</keyword>
<sequence length="406" mass="43138">MGYDPLIRKLRIPGKQQRLGGVGVHISISKLVLLYKSTLNLSMKKGMGSGGMGGVGAVGELELADAPFFTKASDRVFIAGFGSDLLESRIRIARSLWMAGYYADLLYEEEEREMALLDQPLTVETVLGWCKERGIGWLVIPRHRSVGGARKDKEEGGRMVKVRAVGRKGTEEEVREVELVDWLGDHGEAFFPQEYHHYHHGGTHRGEHAGGGDHAPAGPNVGGGGGGGGVDALIGSAPGLTPVHYDSNGSTGIGGGEMGGGGSGGGGWSISGPGNVGSSGSQQVRVTVVGDMARFTQQTTRGKAKHRQRQFLTDKALAALGRVIGSLSGVRAHVLAVDLPWSTLRNLAYRGLGSLESIRKSDPGLTGPQRELLGDLEKAVVKFSSTGPAIWLYSLREDKCCLYDDV</sequence>
<evidence type="ECO:0000259" key="4">
    <source>
        <dbReference type="Pfam" id="PF12745"/>
    </source>
</evidence>
<feature type="compositionally biased region" description="Gly residues" evidence="3">
    <location>
        <begin position="220"/>
        <end position="230"/>
    </location>
</feature>
<dbReference type="EMBL" id="KZ988296">
    <property type="protein sequence ID" value="RKP12539.1"/>
    <property type="molecule type" value="Genomic_DNA"/>
</dbReference>
<feature type="compositionally biased region" description="Gly residues" evidence="3">
    <location>
        <begin position="251"/>
        <end position="277"/>
    </location>
</feature>
<dbReference type="AlphaFoldDB" id="A0A4V1IXX1"/>
<feature type="region of interest" description="Disordered" evidence="3">
    <location>
        <begin position="200"/>
        <end position="281"/>
    </location>
</feature>
<name>A0A4V1IXX1_9FUNG</name>
<reference evidence="6" key="1">
    <citation type="journal article" date="2018" name="Nat. Microbiol.">
        <title>Leveraging single-cell genomics to expand the fungal tree of life.</title>
        <authorList>
            <person name="Ahrendt S.R."/>
            <person name="Quandt C.A."/>
            <person name="Ciobanu D."/>
            <person name="Clum A."/>
            <person name="Salamov A."/>
            <person name="Andreopoulos B."/>
            <person name="Cheng J.F."/>
            <person name="Woyke T."/>
            <person name="Pelin A."/>
            <person name="Henrissat B."/>
            <person name="Reynolds N.K."/>
            <person name="Benny G.L."/>
            <person name="Smith M.E."/>
            <person name="James T.Y."/>
            <person name="Grigoriev I.V."/>
        </authorList>
    </citation>
    <scope>NUCLEOTIDE SEQUENCE [LARGE SCALE GENOMIC DNA]</scope>
</reference>